<evidence type="ECO:0000259" key="14">
    <source>
        <dbReference type="PROSITE" id="PS50240"/>
    </source>
</evidence>
<dbReference type="Gene3D" id="2.40.10.10">
    <property type="entry name" value="Trypsin-like serine proteases"/>
    <property type="match status" value="1"/>
</dbReference>
<dbReference type="PROSITE" id="PS00135">
    <property type="entry name" value="TRYPSIN_SER"/>
    <property type="match status" value="1"/>
</dbReference>
<evidence type="ECO:0000313" key="15">
    <source>
        <dbReference type="EMBL" id="KAL3392414.1"/>
    </source>
</evidence>
<keyword evidence="16" id="KW-1185">Reference proteome</keyword>
<comment type="caution">
    <text evidence="15">The sequence shown here is derived from an EMBL/GenBank/DDBJ whole genome shotgun (WGS) entry which is preliminary data.</text>
</comment>
<feature type="disulfide bond" evidence="10">
    <location>
        <begin position="713"/>
        <end position="728"/>
    </location>
</feature>
<sequence length="763" mass="84984">MKILKFFFGFWLYWMCFLCCFKLVNSIYVQPNDSITTSNLQNERQESNRWANTSILLEPTNPSALSSSAHIKPSTLNGDEKTSLSAVQKRSQQLPINPWLLPQAVFALNCNQRGSDGNRRLATRDASPISQSSWAQTPPGYYCTYVPVPPTYQVPMMPWFADYYQGAFGQSMSRDVEGLNNKPDKLNPYEAMSKAPISECPLNFYKCRGSTQCVPRNVWCDGVVDCADASDEIKCTCRDRIDRKRLCDNYFDCPHGEDEMGCYGCSRHSFSCLDFNSDSLSCFSAEQRCDGIKHCVSGRDEEFCTILTPFASDDAEVFPIGYNLGFLRRNVRGKWYPVCGPVTNWAKDACTYELGQSDQQPIVDLVNLPTYSDSTVFATELGSETKLVIGCSSQVTYVRCQHEPTGHRHVATGSAATLQSINDFSEIILGLTAQSAGKSDDPVLGIVGGHDSYPRAWPFIVAMSKNGRFHCGGAILSAYWILTAAHCLYRYEGNYYEIEAGMLRLSSFAPSRQTRRLDGIILHEAYDPIFLRNDIALGLLNEPLLFNSWVRPVNLPNPETYYYRQEPSHGDLCVAVGWGTLSEGGREPDHLKEVEIPIVSCKRPEDINSGEICAGYRAGGRDACQGDSGGPLMCRRGSGPDDEWYVGGIVSHGIGCAKPNEPGAYTKVSHYIPWINVHIRTRQSPVMVYPRTSCPGFSCNRPQAKCLAPQMQCDRIADCLEAEDEENCPFDDYVLGASRDTVLRNRLQSDVRARSSTISPISL</sequence>
<dbReference type="PROSITE" id="PS00134">
    <property type="entry name" value="TRYPSIN_HIS"/>
    <property type="match status" value="1"/>
</dbReference>
<comment type="catalytic activity">
    <reaction evidence="8">
        <text>Selective cleavage of 103-Arg-|-Ser-104 and 124-Ile-|-Ile-125 bonds in Limulus clotting factor B to form activated factor B. Cleavage of -Pro-Arg-|-Xaa- bonds in synthetic substrates.</text>
        <dbReference type="EC" id="3.4.21.84"/>
    </reaction>
</comment>
<dbReference type="PROSITE" id="PS01209">
    <property type="entry name" value="LDLRA_1"/>
    <property type="match status" value="1"/>
</dbReference>
<dbReference type="Pfam" id="PF00089">
    <property type="entry name" value="Trypsin"/>
    <property type="match status" value="1"/>
</dbReference>
<evidence type="ECO:0000256" key="8">
    <source>
        <dbReference type="ARBA" id="ARBA00052079"/>
    </source>
</evidence>
<dbReference type="EC" id="3.4.21.84" evidence="9"/>
<evidence type="ECO:0000256" key="11">
    <source>
        <dbReference type="RuleBase" id="RU363034"/>
    </source>
</evidence>
<feature type="signal peptide" evidence="13">
    <location>
        <begin position="1"/>
        <end position="26"/>
    </location>
</feature>
<dbReference type="GO" id="GO:0042381">
    <property type="term" value="P:hemolymph coagulation"/>
    <property type="evidence" value="ECO:0007669"/>
    <property type="project" value="UniProtKB-KW"/>
</dbReference>
<feature type="disulfide bond" evidence="10">
    <location>
        <begin position="289"/>
        <end position="304"/>
    </location>
</feature>
<keyword evidence="1" id="KW-0768">Sushi</keyword>
<dbReference type="PANTHER" id="PTHR24252">
    <property type="entry name" value="ACROSIN-RELATED"/>
    <property type="match status" value="1"/>
</dbReference>
<dbReference type="PROSITE" id="PS50068">
    <property type="entry name" value="LDLRA_2"/>
    <property type="match status" value="3"/>
</dbReference>
<dbReference type="InterPro" id="IPR023415">
    <property type="entry name" value="LDLR_class-A_CS"/>
</dbReference>
<dbReference type="PANTHER" id="PTHR24252:SF18">
    <property type="entry name" value="OVOCHYMASE 1"/>
    <property type="match status" value="1"/>
</dbReference>
<keyword evidence="3 13" id="KW-0732">Signal</keyword>
<dbReference type="InterPro" id="IPR018114">
    <property type="entry name" value="TRYPSIN_HIS"/>
</dbReference>
<dbReference type="InterPro" id="IPR033116">
    <property type="entry name" value="TRYPSIN_SER"/>
</dbReference>
<dbReference type="CDD" id="cd00112">
    <property type="entry name" value="LDLa"/>
    <property type="match status" value="2"/>
</dbReference>
<evidence type="ECO:0000256" key="12">
    <source>
        <dbReference type="SAM" id="MobiDB-lite"/>
    </source>
</evidence>
<name>A0ABD2WHU5_9HYME</name>
<reference evidence="15 16" key="1">
    <citation type="journal article" date="2024" name="bioRxiv">
        <title>A reference genome for Trichogramma kaykai: A tiny desert-dwelling parasitoid wasp with competing sex-ratio distorters.</title>
        <authorList>
            <person name="Culotta J."/>
            <person name="Lindsey A.R."/>
        </authorList>
    </citation>
    <scope>NUCLEOTIDE SEQUENCE [LARGE SCALE GENOMIC DNA]</scope>
    <source>
        <strain evidence="15 16">KSX58</strain>
    </source>
</reference>
<dbReference type="InterPro" id="IPR009003">
    <property type="entry name" value="Peptidase_S1_PA"/>
</dbReference>
<accession>A0ABD2WHU5</accession>
<organism evidence="15 16">
    <name type="scientific">Trichogramma kaykai</name>
    <dbReference type="NCBI Taxonomy" id="54128"/>
    <lineage>
        <taxon>Eukaryota</taxon>
        <taxon>Metazoa</taxon>
        <taxon>Ecdysozoa</taxon>
        <taxon>Arthropoda</taxon>
        <taxon>Hexapoda</taxon>
        <taxon>Insecta</taxon>
        <taxon>Pterygota</taxon>
        <taxon>Neoptera</taxon>
        <taxon>Endopterygota</taxon>
        <taxon>Hymenoptera</taxon>
        <taxon>Apocrita</taxon>
        <taxon>Proctotrupomorpha</taxon>
        <taxon>Chalcidoidea</taxon>
        <taxon>Trichogrammatidae</taxon>
        <taxon>Trichogramma</taxon>
    </lineage>
</organism>
<evidence type="ECO:0000256" key="13">
    <source>
        <dbReference type="SAM" id="SignalP"/>
    </source>
</evidence>
<dbReference type="SUPFAM" id="SSF57424">
    <property type="entry name" value="LDL receptor-like module"/>
    <property type="match status" value="3"/>
</dbReference>
<dbReference type="InterPro" id="IPR043504">
    <property type="entry name" value="Peptidase_S1_PA_chymotrypsin"/>
</dbReference>
<dbReference type="GO" id="GO:0008236">
    <property type="term" value="F:serine-type peptidase activity"/>
    <property type="evidence" value="ECO:0007669"/>
    <property type="project" value="UniProtKB-KW"/>
</dbReference>
<dbReference type="FunFam" id="2.40.10.10:FF:000120">
    <property type="entry name" value="Putative serine protease"/>
    <property type="match status" value="1"/>
</dbReference>
<gene>
    <name evidence="15" type="ORF">TKK_012945</name>
</gene>
<keyword evidence="5" id="KW-0353">Hemolymph clotting</keyword>
<dbReference type="SMART" id="SM00192">
    <property type="entry name" value="LDLa"/>
    <property type="match status" value="3"/>
</dbReference>
<proteinExistence type="predicted"/>
<dbReference type="InterPro" id="IPR036055">
    <property type="entry name" value="LDL_receptor-like_sf"/>
</dbReference>
<evidence type="ECO:0000256" key="6">
    <source>
        <dbReference type="ARBA" id="ARBA00022825"/>
    </source>
</evidence>
<dbReference type="PROSITE" id="PS50240">
    <property type="entry name" value="TRYPSIN_DOM"/>
    <property type="match status" value="1"/>
</dbReference>
<feature type="chain" id="PRO_5044875551" description="limulus clotting factor C" evidence="13">
    <location>
        <begin position="27"/>
        <end position="763"/>
    </location>
</feature>
<keyword evidence="4 11" id="KW-0378">Hydrolase</keyword>
<dbReference type="PRINTS" id="PR00261">
    <property type="entry name" value="LDLRECEPTOR"/>
</dbReference>
<comment type="caution">
    <text evidence="10">Lacks conserved residue(s) required for the propagation of feature annotation.</text>
</comment>
<keyword evidence="2 11" id="KW-0645">Protease</keyword>
<dbReference type="CDD" id="cd00190">
    <property type="entry name" value="Tryp_SPc"/>
    <property type="match status" value="1"/>
</dbReference>
<evidence type="ECO:0000256" key="9">
    <source>
        <dbReference type="ARBA" id="ARBA00066707"/>
    </source>
</evidence>
<dbReference type="AlphaFoldDB" id="A0ABD2WHU5"/>
<keyword evidence="6 11" id="KW-0720">Serine protease</keyword>
<dbReference type="Gene3D" id="4.10.400.10">
    <property type="entry name" value="Low-density Lipoprotein Receptor"/>
    <property type="match status" value="2"/>
</dbReference>
<feature type="disulfide bond" evidence="10">
    <location>
        <begin position="220"/>
        <end position="235"/>
    </location>
</feature>
<evidence type="ECO:0000256" key="1">
    <source>
        <dbReference type="ARBA" id="ARBA00022659"/>
    </source>
</evidence>
<dbReference type="SUPFAM" id="SSF50494">
    <property type="entry name" value="Trypsin-like serine proteases"/>
    <property type="match status" value="1"/>
</dbReference>
<protein>
    <recommendedName>
        <fullName evidence="9">limulus clotting factor C</fullName>
        <ecNumber evidence="9">3.4.21.84</ecNumber>
    </recommendedName>
</protein>
<feature type="domain" description="Peptidase S1" evidence="14">
    <location>
        <begin position="446"/>
        <end position="680"/>
    </location>
</feature>
<evidence type="ECO:0000256" key="2">
    <source>
        <dbReference type="ARBA" id="ARBA00022670"/>
    </source>
</evidence>
<evidence type="ECO:0000256" key="4">
    <source>
        <dbReference type="ARBA" id="ARBA00022801"/>
    </source>
</evidence>
<dbReference type="Pfam" id="PF00057">
    <property type="entry name" value="Ldl_recept_a"/>
    <property type="match status" value="1"/>
</dbReference>
<evidence type="ECO:0000256" key="10">
    <source>
        <dbReference type="PROSITE-ProRule" id="PRU00124"/>
    </source>
</evidence>
<evidence type="ECO:0000256" key="3">
    <source>
        <dbReference type="ARBA" id="ARBA00022729"/>
    </source>
</evidence>
<dbReference type="EMBL" id="JBJJXI010000104">
    <property type="protein sequence ID" value="KAL3392414.1"/>
    <property type="molecule type" value="Genomic_DNA"/>
</dbReference>
<dbReference type="InterPro" id="IPR001254">
    <property type="entry name" value="Trypsin_dom"/>
</dbReference>
<dbReference type="Proteomes" id="UP001627154">
    <property type="component" value="Unassembled WGS sequence"/>
</dbReference>
<dbReference type="InterPro" id="IPR002172">
    <property type="entry name" value="LDrepeatLR_classA_rpt"/>
</dbReference>
<dbReference type="SMART" id="SM00020">
    <property type="entry name" value="Tryp_SPc"/>
    <property type="match status" value="1"/>
</dbReference>
<dbReference type="GO" id="GO:0006508">
    <property type="term" value="P:proteolysis"/>
    <property type="evidence" value="ECO:0007669"/>
    <property type="project" value="UniProtKB-KW"/>
</dbReference>
<feature type="region of interest" description="Disordered" evidence="12">
    <location>
        <begin position="61"/>
        <end position="84"/>
    </location>
</feature>
<evidence type="ECO:0000256" key="5">
    <source>
        <dbReference type="ARBA" id="ARBA00022820"/>
    </source>
</evidence>
<keyword evidence="7 10" id="KW-1015">Disulfide bond</keyword>
<evidence type="ECO:0000256" key="7">
    <source>
        <dbReference type="ARBA" id="ARBA00023157"/>
    </source>
</evidence>
<evidence type="ECO:0000313" key="16">
    <source>
        <dbReference type="Proteomes" id="UP001627154"/>
    </source>
</evidence>
<feature type="disulfide bond" evidence="10">
    <location>
        <begin position="694"/>
        <end position="706"/>
    </location>
</feature>